<feature type="compositionally biased region" description="Low complexity" evidence="1">
    <location>
        <begin position="95"/>
        <end position="131"/>
    </location>
</feature>
<organism evidence="2 3">
    <name type="scientific">Nonomuraea pusilla</name>
    <dbReference type="NCBI Taxonomy" id="46177"/>
    <lineage>
        <taxon>Bacteria</taxon>
        <taxon>Bacillati</taxon>
        <taxon>Actinomycetota</taxon>
        <taxon>Actinomycetes</taxon>
        <taxon>Streptosporangiales</taxon>
        <taxon>Streptosporangiaceae</taxon>
        <taxon>Nonomuraea</taxon>
    </lineage>
</organism>
<dbReference type="EMBL" id="FOBF01000003">
    <property type="protein sequence ID" value="SEK92683.1"/>
    <property type="molecule type" value="Genomic_DNA"/>
</dbReference>
<evidence type="ECO:0000313" key="2">
    <source>
        <dbReference type="EMBL" id="SEK92683.1"/>
    </source>
</evidence>
<accession>A0A1H7L0U3</accession>
<reference evidence="2 3" key="1">
    <citation type="submission" date="2016-10" db="EMBL/GenBank/DDBJ databases">
        <authorList>
            <person name="de Groot N.N."/>
        </authorList>
    </citation>
    <scope>NUCLEOTIDE SEQUENCE [LARGE SCALE GENOMIC DNA]</scope>
    <source>
        <strain evidence="2 3">DSM 43357</strain>
    </source>
</reference>
<dbReference type="AlphaFoldDB" id="A0A1H7L0U3"/>
<dbReference type="Proteomes" id="UP000198953">
    <property type="component" value="Unassembled WGS sequence"/>
</dbReference>
<proteinExistence type="predicted"/>
<feature type="region of interest" description="Disordered" evidence="1">
    <location>
        <begin position="1"/>
        <end position="41"/>
    </location>
</feature>
<gene>
    <name evidence="2" type="ORF">SAMN05660976_01428</name>
</gene>
<name>A0A1H7L0U3_9ACTN</name>
<protein>
    <submittedName>
        <fullName evidence="2">Uncharacterized protein</fullName>
    </submittedName>
</protein>
<keyword evidence="3" id="KW-1185">Reference proteome</keyword>
<sequence>MRSIAGIGLTATLLTTPPPTPADTHALSEATSPLPADRAGLHEPARFSPVEAYVPVEGGRSLPVEARVTVEGGRSLPVGADVPRGRAWRAVAVAPGPVGATPTPEPAPTATGGTKATNTSKTSKTTSSSSKSGKKQKVKPWWKRVTSLRVVPRRPQQNDVVRIFVHCPTQANHAIIGSTAFTLKGSRRLYREVGLGLSKRGLGRKGVVISYYALPGYHPVLLRCVKATMRKVSRIRRTRVVGRAAAPLVVRPFRLRRFF</sequence>
<feature type="region of interest" description="Disordered" evidence="1">
    <location>
        <begin position="95"/>
        <end position="138"/>
    </location>
</feature>
<evidence type="ECO:0000256" key="1">
    <source>
        <dbReference type="SAM" id="MobiDB-lite"/>
    </source>
</evidence>
<evidence type="ECO:0000313" key="3">
    <source>
        <dbReference type="Proteomes" id="UP000198953"/>
    </source>
</evidence>